<dbReference type="Proteomes" id="UP000838686">
    <property type="component" value="Unassembled WGS sequence"/>
</dbReference>
<keyword evidence="2" id="KW-1185">Reference proteome</keyword>
<accession>A0ABN8H0I3</accession>
<name>A0ABN8H0I3_9BACL</name>
<organism evidence="1 2">
    <name type="scientific">Paenibacillus plantiphilus</name>
    <dbReference type="NCBI Taxonomy" id="2905650"/>
    <lineage>
        <taxon>Bacteria</taxon>
        <taxon>Bacillati</taxon>
        <taxon>Bacillota</taxon>
        <taxon>Bacilli</taxon>
        <taxon>Bacillales</taxon>
        <taxon>Paenibacillaceae</taxon>
        <taxon>Paenibacillus</taxon>
    </lineage>
</organism>
<proteinExistence type="predicted"/>
<reference evidence="1" key="1">
    <citation type="submission" date="2022-01" db="EMBL/GenBank/DDBJ databases">
        <authorList>
            <person name="Criscuolo A."/>
        </authorList>
    </citation>
    <scope>NUCLEOTIDE SEQUENCE</scope>
    <source>
        <strain evidence="1">CIP111893</strain>
    </source>
</reference>
<dbReference type="EMBL" id="CAKMMF010000044">
    <property type="protein sequence ID" value="CAH1223892.1"/>
    <property type="molecule type" value="Genomic_DNA"/>
</dbReference>
<evidence type="ECO:0000313" key="2">
    <source>
        <dbReference type="Proteomes" id="UP000838686"/>
    </source>
</evidence>
<evidence type="ECO:0000313" key="1">
    <source>
        <dbReference type="EMBL" id="CAH1223892.1"/>
    </source>
</evidence>
<comment type="caution">
    <text evidence="1">The sequence shown here is derived from an EMBL/GenBank/DDBJ whole genome shotgun (WGS) entry which is preliminary data.</text>
</comment>
<sequence length="139" mass="16008">MVKGKRSDGLQRIIEKMRIDLRLHGFHLICLIGDFQLIFPHYKIGDCLHHGVESAGENTKLVIPLHLYIDIQIAGLNLIHGADQFFNRICKMIGNIQRRSHNYNKKQGSDDRVNLSDLIRAPVQEGVRLHLDDRPLRII</sequence>
<protein>
    <submittedName>
        <fullName evidence="1">Uncharacterized protein</fullName>
    </submittedName>
</protein>
<gene>
    <name evidence="1" type="ORF">PAECIP111893_05044</name>
</gene>